<organism evidence="1 2">
    <name type="scientific">Hyalomma asiaticum</name>
    <name type="common">Tick</name>
    <dbReference type="NCBI Taxonomy" id="266040"/>
    <lineage>
        <taxon>Eukaryota</taxon>
        <taxon>Metazoa</taxon>
        <taxon>Ecdysozoa</taxon>
        <taxon>Arthropoda</taxon>
        <taxon>Chelicerata</taxon>
        <taxon>Arachnida</taxon>
        <taxon>Acari</taxon>
        <taxon>Parasitiformes</taxon>
        <taxon>Ixodida</taxon>
        <taxon>Ixodoidea</taxon>
        <taxon>Ixodidae</taxon>
        <taxon>Hyalomminae</taxon>
        <taxon>Hyalomma</taxon>
    </lineage>
</organism>
<proteinExistence type="predicted"/>
<name>A0ACB7SP99_HYAAI</name>
<comment type="caution">
    <text evidence="1">The sequence shown here is derived from an EMBL/GenBank/DDBJ whole genome shotgun (WGS) entry which is preliminary data.</text>
</comment>
<keyword evidence="2" id="KW-1185">Reference proteome</keyword>
<gene>
    <name evidence="1" type="ORF">HPB50_011319</name>
</gene>
<sequence length="119" mass="13996">MIPVKALNIARHMGIRQTHFKASRGWAMRFMNRNQLPIRRRTTLRQKLPSEYESQVVNFHRFVNGLRREHEYVIDTPRDGYGVSTYMIPVKALNIARHMGIRQTHFKASRGVGYAVYEP</sequence>
<accession>A0ACB7SP99</accession>
<protein>
    <submittedName>
        <fullName evidence="1">Uncharacterized protein</fullName>
    </submittedName>
</protein>
<dbReference type="Proteomes" id="UP000821845">
    <property type="component" value="Chromosome 3"/>
</dbReference>
<dbReference type="EMBL" id="CM023483">
    <property type="protein sequence ID" value="KAH6935877.1"/>
    <property type="molecule type" value="Genomic_DNA"/>
</dbReference>
<reference evidence="1" key="1">
    <citation type="submission" date="2020-05" db="EMBL/GenBank/DDBJ databases">
        <title>Large-scale comparative analyses of tick genomes elucidate their genetic diversity and vector capacities.</title>
        <authorList>
            <person name="Jia N."/>
            <person name="Wang J."/>
            <person name="Shi W."/>
            <person name="Du L."/>
            <person name="Sun Y."/>
            <person name="Zhan W."/>
            <person name="Jiang J."/>
            <person name="Wang Q."/>
            <person name="Zhang B."/>
            <person name="Ji P."/>
            <person name="Sakyi L.B."/>
            <person name="Cui X."/>
            <person name="Yuan T."/>
            <person name="Jiang B."/>
            <person name="Yang W."/>
            <person name="Lam T.T.-Y."/>
            <person name="Chang Q."/>
            <person name="Ding S."/>
            <person name="Wang X."/>
            <person name="Zhu J."/>
            <person name="Ruan X."/>
            <person name="Zhao L."/>
            <person name="Wei J."/>
            <person name="Que T."/>
            <person name="Du C."/>
            <person name="Cheng J."/>
            <person name="Dai P."/>
            <person name="Han X."/>
            <person name="Huang E."/>
            <person name="Gao Y."/>
            <person name="Liu J."/>
            <person name="Shao H."/>
            <person name="Ye R."/>
            <person name="Li L."/>
            <person name="Wei W."/>
            <person name="Wang X."/>
            <person name="Wang C."/>
            <person name="Yang T."/>
            <person name="Huo Q."/>
            <person name="Li W."/>
            <person name="Guo W."/>
            <person name="Chen H."/>
            <person name="Zhou L."/>
            <person name="Ni X."/>
            <person name="Tian J."/>
            <person name="Zhou Y."/>
            <person name="Sheng Y."/>
            <person name="Liu T."/>
            <person name="Pan Y."/>
            <person name="Xia L."/>
            <person name="Li J."/>
            <person name="Zhao F."/>
            <person name="Cao W."/>
        </authorList>
    </citation>
    <scope>NUCLEOTIDE SEQUENCE</scope>
    <source>
        <strain evidence="1">Hyas-2018</strain>
    </source>
</reference>
<evidence type="ECO:0000313" key="2">
    <source>
        <dbReference type="Proteomes" id="UP000821845"/>
    </source>
</evidence>
<evidence type="ECO:0000313" key="1">
    <source>
        <dbReference type="EMBL" id="KAH6935877.1"/>
    </source>
</evidence>